<evidence type="ECO:0000256" key="16">
    <source>
        <dbReference type="PIRSR" id="PIRSR600829-2"/>
    </source>
</evidence>
<dbReference type="GO" id="GO:0008654">
    <property type="term" value="P:phospholipid biosynthetic process"/>
    <property type="evidence" value="ECO:0007669"/>
    <property type="project" value="UniProtKB-KW"/>
</dbReference>
<keyword evidence="9 17" id="KW-0067">ATP-binding</keyword>
<evidence type="ECO:0000256" key="10">
    <source>
        <dbReference type="ARBA" id="ARBA00022989"/>
    </source>
</evidence>
<dbReference type="EMBL" id="FPAS01000005">
    <property type="protein sequence ID" value="SFT85666.1"/>
    <property type="molecule type" value="Genomic_DNA"/>
</dbReference>
<dbReference type="PANTHER" id="PTHR34299:SF1">
    <property type="entry name" value="DIACYLGLYCEROL KINASE"/>
    <property type="match status" value="1"/>
</dbReference>
<keyword evidence="18" id="KW-0460">Magnesium</keyword>
<evidence type="ECO:0000256" key="8">
    <source>
        <dbReference type="ARBA" id="ARBA00022777"/>
    </source>
</evidence>
<feature type="binding site" evidence="17">
    <location>
        <position position="67"/>
    </location>
    <ligand>
        <name>ATP</name>
        <dbReference type="ChEBI" id="CHEBI:30616"/>
    </ligand>
</feature>
<dbReference type="InterPro" id="IPR036945">
    <property type="entry name" value="DAGK_sf"/>
</dbReference>
<keyword evidence="6 19" id="KW-0812">Transmembrane</keyword>
<evidence type="ECO:0000256" key="4">
    <source>
        <dbReference type="ARBA" id="ARBA00022516"/>
    </source>
</evidence>
<evidence type="ECO:0000256" key="11">
    <source>
        <dbReference type="ARBA" id="ARBA00023098"/>
    </source>
</evidence>
<proteinExistence type="inferred from homology"/>
<feature type="binding site" evidence="17">
    <location>
        <position position="7"/>
    </location>
    <ligand>
        <name>ATP</name>
        <dbReference type="ChEBI" id="CHEBI:30616"/>
    </ligand>
</feature>
<dbReference type="OrthoDB" id="1493837at2"/>
<evidence type="ECO:0000256" key="17">
    <source>
        <dbReference type="PIRSR" id="PIRSR600829-3"/>
    </source>
</evidence>
<evidence type="ECO:0000256" key="3">
    <source>
        <dbReference type="ARBA" id="ARBA00022475"/>
    </source>
</evidence>
<feature type="active site" description="Proton acceptor" evidence="15">
    <location>
        <position position="60"/>
    </location>
</feature>
<keyword evidence="3" id="KW-1003">Cell membrane</keyword>
<comment type="cofactor">
    <cofactor evidence="18">
        <name>Mg(2+)</name>
        <dbReference type="ChEBI" id="CHEBI:18420"/>
    </cofactor>
    <text evidence="18">Mn(2+), Zn(2+), Cd(2+) and Co(2+) support activity to lesser extents.</text>
</comment>
<keyword evidence="7 17" id="KW-0547">Nucleotide-binding</keyword>
<keyword evidence="4" id="KW-0444">Lipid biosynthesis</keyword>
<comment type="subcellular location">
    <subcellularLocation>
        <location evidence="1">Cell membrane</location>
        <topology evidence="1">Multi-pass membrane protein</topology>
    </subcellularLocation>
</comment>
<comment type="similarity">
    <text evidence="2">Belongs to the bacterial diacylglycerol kinase family.</text>
</comment>
<feature type="binding site" evidence="18">
    <location>
        <position position="19"/>
    </location>
    <ligand>
        <name>a divalent metal cation</name>
        <dbReference type="ChEBI" id="CHEBI:60240"/>
    </ligand>
</feature>
<evidence type="ECO:0000256" key="18">
    <source>
        <dbReference type="PIRSR" id="PIRSR600829-4"/>
    </source>
</evidence>
<sequence length="120" mass="13489">MNIGFKYGFRGIRKMLSTEKNFKIHLFLFLLLVVASLAFNITRLEWCMVLLCSALVFSLEMLNSALEKICDKIEPNQNAEIAWIKDVAAGAVLVAAIFSLVIAALIFIPYILELCTTFEP</sequence>
<dbReference type="GO" id="GO:0005886">
    <property type="term" value="C:plasma membrane"/>
    <property type="evidence" value="ECO:0007669"/>
    <property type="project" value="UniProtKB-SubCell"/>
</dbReference>
<dbReference type="Pfam" id="PF01219">
    <property type="entry name" value="DAGK_prokar"/>
    <property type="match status" value="1"/>
</dbReference>
<evidence type="ECO:0000256" key="5">
    <source>
        <dbReference type="ARBA" id="ARBA00022679"/>
    </source>
</evidence>
<evidence type="ECO:0000256" key="19">
    <source>
        <dbReference type="SAM" id="Phobius"/>
    </source>
</evidence>
<evidence type="ECO:0000256" key="15">
    <source>
        <dbReference type="PIRSR" id="PIRSR600829-1"/>
    </source>
</evidence>
<evidence type="ECO:0000313" key="20">
    <source>
        <dbReference type="EMBL" id="SFT85666.1"/>
    </source>
</evidence>
<dbReference type="AlphaFoldDB" id="A0A1I7BEN0"/>
<dbReference type="STRING" id="477690.SAMN05216474_2752"/>
<feature type="transmembrane region" description="Helical" evidence="19">
    <location>
        <begin position="87"/>
        <end position="112"/>
    </location>
</feature>
<keyword evidence="14" id="KW-1208">Phospholipid metabolism</keyword>
<keyword evidence="13" id="KW-0594">Phospholipid biosynthesis</keyword>
<dbReference type="PANTHER" id="PTHR34299">
    <property type="entry name" value="DIACYLGLYCEROL KINASE"/>
    <property type="match status" value="1"/>
</dbReference>
<accession>A0A1I7BEN0</accession>
<organism evidence="20 21">
    <name type="scientific">Lishizhenia tianjinensis</name>
    <dbReference type="NCBI Taxonomy" id="477690"/>
    <lineage>
        <taxon>Bacteria</taxon>
        <taxon>Pseudomonadati</taxon>
        <taxon>Bacteroidota</taxon>
        <taxon>Flavobacteriia</taxon>
        <taxon>Flavobacteriales</taxon>
        <taxon>Crocinitomicaceae</taxon>
        <taxon>Lishizhenia</taxon>
    </lineage>
</organism>
<evidence type="ECO:0000256" key="12">
    <source>
        <dbReference type="ARBA" id="ARBA00023136"/>
    </source>
</evidence>
<keyword evidence="10 19" id="KW-1133">Transmembrane helix</keyword>
<feature type="binding site" evidence="17">
    <location>
        <begin position="85"/>
        <end position="86"/>
    </location>
    <ligand>
        <name>ATP</name>
        <dbReference type="ChEBI" id="CHEBI:30616"/>
    </ligand>
</feature>
<dbReference type="Proteomes" id="UP000236454">
    <property type="component" value="Unassembled WGS sequence"/>
</dbReference>
<evidence type="ECO:0000256" key="1">
    <source>
        <dbReference type="ARBA" id="ARBA00004651"/>
    </source>
</evidence>
<evidence type="ECO:0000256" key="9">
    <source>
        <dbReference type="ARBA" id="ARBA00022840"/>
    </source>
</evidence>
<evidence type="ECO:0000256" key="14">
    <source>
        <dbReference type="ARBA" id="ARBA00023264"/>
    </source>
</evidence>
<dbReference type="GO" id="GO:0005524">
    <property type="term" value="F:ATP binding"/>
    <property type="evidence" value="ECO:0007669"/>
    <property type="project" value="UniProtKB-KW"/>
</dbReference>
<evidence type="ECO:0000256" key="13">
    <source>
        <dbReference type="ARBA" id="ARBA00023209"/>
    </source>
</evidence>
<keyword evidence="5" id="KW-0808">Transferase</keyword>
<dbReference type="RefSeq" id="WP_090251734.1">
    <property type="nucleotide sequence ID" value="NZ_FPAS01000005.1"/>
</dbReference>
<dbReference type="InterPro" id="IPR033717">
    <property type="entry name" value="UDPK"/>
</dbReference>
<reference evidence="20 21" key="1">
    <citation type="submission" date="2016-10" db="EMBL/GenBank/DDBJ databases">
        <authorList>
            <person name="de Groot N.N."/>
        </authorList>
    </citation>
    <scope>NUCLEOTIDE SEQUENCE [LARGE SCALE GENOMIC DNA]</scope>
    <source>
        <strain evidence="20 21">CGMCC 1.7005</strain>
    </source>
</reference>
<keyword evidence="11" id="KW-0443">Lipid metabolism</keyword>
<keyword evidence="12 19" id="KW-0472">Membrane</keyword>
<protein>
    <submittedName>
        <fullName evidence="20">Undecaprenol kinase/diacylglycerol kinase (ATP)</fullName>
    </submittedName>
</protein>
<evidence type="ECO:0000256" key="2">
    <source>
        <dbReference type="ARBA" id="ARBA00005967"/>
    </source>
</evidence>
<feature type="binding site" evidence="17">
    <location>
        <position position="19"/>
    </location>
    <ligand>
        <name>ATP</name>
        <dbReference type="ChEBI" id="CHEBI:30616"/>
    </ligand>
</feature>
<feature type="transmembrane region" description="Helical" evidence="19">
    <location>
        <begin position="48"/>
        <end position="66"/>
    </location>
</feature>
<feature type="binding site" evidence="16">
    <location>
        <position position="60"/>
    </location>
    <ligand>
        <name>substrate</name>
    </ligand>
</feature>
<evidence type="ECO:0000256" key="6">
    <source>
        <dbReference type="ARBA" id="ARBA00022692"/>
    </source>
</evidence>
<dbReference type="InterPro" id="IPR000829">
    <property type="entry name" value="DAGK"/>
</dbReference>
<evidence type="ECO:0000256" key="7">
    <source>
        <dbReference type="ARBA" id="ARBA00022741"/>
    </source>
</evidence>
<dbReference type="GO" id="GO:0046872">
    <property type="term" value="F:metal ion binding"/>
    <property type="evidence" value="ECO:0007669"/>
    <property type="project" value="UniProtKB-KW"/>
</dbReference>
<gene>
    <name evidence="20" type="ORF">SAMN05216474_2752</name>
</gene>
<dbReference type="CDD" id="cd14265">
    <property type="entry name" value="UDPK_IM_like"/>
    <property type="match status" value="1"/>
</dbReference>
<name>A0A1I7BEN0_9FLAO</name>
<evidence type="ECO:0000313" key="21">
    <source>
        <dbReference type="Proteomes" id="UP000236454"/>
    </source>
</evidence>
<keyword evidence="8 20" id="KW-0418">Kinase</keyword>
<dbReference type="Gene3D" id="1.10.287.3610">
    <property type="match status" value="1"/>
</dbReference>
<keyword evidence="18" id="KW-0479">Metal-binding</keyword>
<dbReference type="GO" id="GO:0016301">
    <property type="term" value="F:kinase activity"/>
    <property type="evidence" value="ECO:0007669"/>
    <property type="project" value="UniProtKB-KW"/>
</dbReference>
<keyword evidence="21" id="KW-1185">Reference proteome</keyword>
<feature type="binding site" evidence="18">
    <location>
        <position position="67"/>
    </location>
    <ligand>
        <name>a divalent metal cation</name>
        <dbReference type="ChEBI" id="CHEBI:60240"/>
    </ligand>
</feature>